<dbReference type="EMBL" id="CP012159">
    <property type="protein sequence ID" value="AKT39396.1"/>
    <property type="molecule type" value="Genomic_DNA"/>
</dbReference>
<keyword evidence="2" id="KW-1185">Reference proteome</keyword>
<dbReference type="RefSeq" id="WP_050431492.1">
    <property type="nucleotide sequence ID" value="NZ_CP012159.1"/>
</dbReference>
<organism evidence="1 2">
    <name type="scientific">Chondromyces crocatus</name>
    <dbReference type="NCBI Taxonomy" id="52"/>
    <lineage>
        <taxon>Bacteria</taxon>
        <taxon>Pseudomonadati</taxon>
        <taxon>Myxococcota</taxon>
        <taxon>Polyangia</taxon>
        <taxon>Polyangiales</taxon>
        <taxon>Polyangiaceae</taxon>
        <taxon>Chondromyces</taxon>
    </lineage>
</organism>
<reference evidence="1" key="1">
    <citation type="submission" date="2015-07" db="EMBL/GenBank/DDBJ databases">
        <title>Genome analysis of myxobacterium Chondromyces crocatus Cm c5 reveals a high potential for natural compound synthesis and the genetic basis for the loss of fruiting body formation.</title>
        <authorList>
            <person name="Zaburannyi N."/>
            <person name="Bunk B."/>
            <person name="Maier J."/>
            <person name="Overmann J."/>
            <person name="Mueller R."/>
        </authorList>
    </citation>
    <scope>NUCLEOTIDE SEQUENCE [LARGE SCALE GENOMIC DNA]</scope>
    <source>
        <strain evidence="1">Cm c5</strain>
    </source>
</reference>
<evidence type="ECO:0000313" key="1">
    <source>
        <dbReference type="EMBL" id="AKT39396.1"/>
    </source>
</evidence>
<name>A0A0K1EEU6_CHOCO</name>
<dbReference type="KEGG" id="ccro:CMC5_035430"/>
<protein>
    <submittedName>
        <fullName evidence="1">Uncharacterized protein</fullName>
    </submittedName>
</protein>
<dbReference type="AlphaFoldDB" id="A0A0K1EEU6"/>
<dbReference type="Proteomes" id="UP000067626">
    <property type="component" value="Chromosome"/>
</dbReference>
<dbReference type="STRING" id="52.CMC5_035430"/>
<sequence>MTRPPRRQPSRDALGPRNRLTSITLLLCLVGVAPACSSIADERCEAMCACTECTETDHSACRVNLAAEEDTAAAYGCSETYERYTSCELTKARCRDNRFFLDGIDCSEEAQKLTTCRSRSLTE</sequence>
<gene>
    <name evidence="1" type="ORF">CMC5_035430</name>
</gene>
<evidence type="ECO:0000313" key="2">
    <source>
        <dbReference type="Proteomes" id="UP000067626"/>
    </source>
</evidence>
<proteinExistence type="predicted"/>
<accession>A0A0K1EEU6</accession>